<evidence type="ECO:0000256" key="3">
    <source>
        <dbReference type="SAM" id="MobiDB-lite"/>
    </source>
</evidence>
<dbReference type="Proteomes" id="UP000000561">
    <property type="component" value="Chromosome 5"/>
</dbReference>
<feature type="compositionally biased region" description="Polar residues" evidence="3">
    <location>
        <begin position="471"/>
        <end position="480"/>
    </location>
</feature>
<dbReference type="GO" id="GO:0005680">
    <property type="term" value="C:anaphase-promoting complex"/>
    <property type="evidence" value="ECO:0000318"/>
    <property type="project" value="GO_Central"/>
</dbReference>
<gene>
    <name evidence="4" type="ORF">UMAG_02089</name>
</gene>
<feature type="region of interest" description="Disordered" evidence="3">
    <location>
        <begin position="226"/>
        <end position="245"/>
    </location>
</feature>
<dbReference type="VEuPathDB" id="FungiDB:UMAG_02089"/>
<dbReference type="STRING" id="237631.A0A0D1E114"/>
<dbReference type="Pfam" id="PF13432">
    <property type="entry name" value="TPR_16"/>
    <property type="match status" value="1"/>
</dbReference>
<feature type="compositionally biased region" description="Polar residues" evidence="3">
    <location>
        <begin position="579"/>
        <end position="593"/>
    </location>
</feature>
<dbReference type="KEGG" id="uma:UMAG_02089"/>
<dbReference type="InterPro" id="IPR019734">
    <property type="entry name" value="TPR_rpt"/>
</dbReference>
<evidence type="ECO:0008006" key="6">
    <source>
        <dbReference type="Google" id="ProtNLM"/>
    </source>
</evidence>
<feature type="compositionally biased region" description="Basic and acidic residues" evidence="3">
    <location>
        <begin position="226"/>
        <end position="235"/>
    </location>
</feature>
<dbReference type="GO" id="GO:0007091">
    <property type="term" value="P:metaphase/anaphase transition of mitotic cell cycle"/>
    <property type="evidence" value="ECO:0000318"/>
    <property type="project" value="GO_Central"/>
</dbReference>
<dbReference type="OrthoDB" id="10248520at2759"/>
<dbReference type="GO" id="GO:0016567">
    <property type="term" value="P:protein ubiquitination"/>
    <property type="evidence" value="ECO:0000318"/>
    <property type="project" value="GO_Central"/>
</dbReference>
<dbReference type="PANTHER" id="PTHR12558:SF13">
    <property type="entry name" value="CELL DIVISION CYCLE PROTEIN 27 HOMOLOG"/>
    <property type="match status" value="1"/>
</dbReference>
<dbReference type="Gene3D" id="1.25.40.10">
    <property type="entry name" value="Tetratricopeptide repeat domain"/>
    <property type="match status" value="4"/>
</dbReference>
<keyword evidence="1" id="KW-0802">TPR repeat</keyword>
<dbReference type="GO" id="GO:0005737">
    <property type="term" value="C:cytoplasm"/>
    <property type="evidence" value="ECO:0000318"/>
    <property type="project" value="GO_Central"/>
</dbReference>
<feature type="region of interest" description="Disordered" evidence="3">
    <location>
        <begin position="385"/>
        <end position="409"/>
    </location>
</feature>
<dbReference type="SMART" id="SM00028">
    <property type="entry name" value="TPR"/>
    <property type="match status" value="7"/>
</dbReference>
<protein>
    <recommendedName>
        <fullName evidence="6">Nuclear protein bimA</fullName>
    </recommendedName>
</protein>
<dbReference type="SUPFAM" id="SSF48452">
    <property type="entry name" value="TPR-like"/>
    <property type="match status" value="2"/>
</dbReference>
<dbReference type="InParanoid" id="A0A0D1E114"/>
<dbReference type="OMA" id="CDTGYGA"/>
<dbReference type="GO" id="GO:0031145">
    <property type="term" value="P:anaphase-promoting complex-dependent catabolic process"/>
    <property type="evidence" value="ECO:0000318"/>
    <property type="project" value="GO_Central"/>
</dbReference>
<name>A0A0D1E114_MYCMD</name>
<dbReference type="GeneID" id="23562917"/>
<feature type="region of interest" description="Disordered" evidence="3">
    <location>
        <begin position="464"/>
        <end position="627"/>
    </location>
</feature>
<dbReference type="eggNOG" id="KOG1126">
    <property type="taxonomic scope" value="Eukaryota"/>
</dbReference>
<keyword evidence="5" id="KW-1185">Reference proteome</keyword>
<accession>A0A0D1E114</accession>
<dbReference type="RefSeq" id="XP_011388458.1">
    <property type="nucleotide sequence ID" value="XM_011390156.1"/>
</dbReference>
<organism evidence="4 5">
    <name type="scientific">Mycosarcoma maydis</name>
    <name type="common">Corn smut fungus</name>
    <name type="synonym">Ustilago maydis</name>
    <dbReference type="NCBI Taxonomy" id="5270"/>
    <lineage>
        <taxon>Eukaryota</taxon>
        <taxon>Fungi</taxon>
        <taxon>Dikarya</taxon>
        <taxon>Basidiomycota</taxon>
        <taxon>Ustilaginomycotina</taxon>
        <taxon>Ustilaginomycetes</taxon>
        <taxon>Ustilaginales</taxon>
        <taxon>Ustilaginaceae</taxon>
        <taxon>Mycosarcoma</taxon>
    </lineage>
</organism>
<comment type="similarity">
    <text evidence="2">Belongs to the APC3/CDC27 family.</text>
</comment>
<evidence type="ECO:0000313" key="5">
    <source>
        <dbReference type="Proteomes" id="UP000000561"/>
    </source>
</evidence>
<evidence type="ECO:0000313" key="4">
    <source>
        <dbReference type="EMBL" id="KIS69551.1"/>
    </source>
</evidence>
<dbReference type="AlphaFoldDB" id="A0A0D1E114"/>
<dbReference type="GO" id="GO:0051301">
    <property type="term" value="P:cell division"/>
    <property type="evidence" value="ECO:0000318"/>
    <property type="project" value="GO_Central"/>
</dbReference>
<evidence type="ECO:0000256" key="2">
    <source>
        <dbReference type="ARBA" id="ARBA00038210"/>
    </source>
</evidence>
<proteinExistence type="inferred from homology"/>
<dbReference type="InterPro" id="IPR011990">
    <property type="entry name" value="TPR-like_helical_dom_sf"/>
</dbReference>
<feature type="compositionally biased region" description="Low complexity" evidence="3">
    <location>
        <begin position="594"/>
        <end position="605"/>
    </location>
</feature>
<feature type="compositionally biased region" description="Low complexity" evidence="3">
    <location>
        <begin position="21"/>
        <end position="45"/>
    </location>
</feature>
<feature type="region of interest" description="Disordered" evidence="3">
    <location>
        <begin position="1"/>
        <end position="59"/>
    </location>
</feature>
<dbReference type="EMBL" id="CM003144">
    <property type="protein sequence ID" value="KIS69551.1"/>
    <property type="molecule type" value="Genomic_DNA"/>
</dbReference>
<sequence>MPLAVTASRSRLAATKARQPTASSSASSTTTSAPGRSKSATAPQSAPIPPPPSVLELPSPLPTLSELQATHDIQPSPHLVARRLNSLARSFLALHAETASPDPLNWELDLCSATLFSVYAVCLDSSSAIARATLARCARLGGFNIVLPFSPSASAASATVSASKLSSQDPHDAAGAHACIHILQQGSSATFHDAASAREYRDACHTLGRSSDALQVSDLLRDKALGKRKAMEPAHQDASLSQPVSSKHRYQSQLQTDQAYNAASRARIQQAQTLFSQAIQLDPFNWRAWAGLCDTGYGAASATKHLSASTLDRLYSNLVAKVQAPYIATEASLKSSPPFSNAHVEASPMVRKVSEDGANKKLKVSSEVPAVPPMPPLPVSAVRNGVPSKPTDKVTPPLPTTSASAVTATRLHPASRALSAAQTNTRHLEPVSAEKDNVKAVKVVDNATRPTRTTGVRTATVTAPTTTNARQLRSTRGNTGVSTAATTVSRSAAAPIRAGATSAAGSVSSTSSASSTSSMSSRATVSTARTAVSSRRVASGASAQSAARATAAKPTSASTTRTTSTTNGASVLPKRAITAATSRLATSGNQSRPGSAMSKASSTSAGGAGIPARTNGTLASSRTAAEAMRLKEEQHARAKLDSLTALREPIVQQLTSMAHQQAADSYVLALLAQLGEAYRLLRLCEGDKAAAVLMGCVQGETAVVEDGRTQVLRQNGHGSAASKAAASTEIDRLLDHQIKDSLLHHLLLARSYAECSQYASAEHHFGAVTKLNPFIASHMDVYSLVLFHLSREVKLSALAQHLAMVAPNTASTHIVVGNAFSLQKEHQTALVCFQRAAAAAPDYAYAYTLAGHEAHDLGLHDEAIAYFRSAIRCDRRHWNAWAGLGRVYLGLGEHEHAACKSLQQAIHLNASNHLLWDLVGWTFSLLNAPAKALECYDRAIELAPRASVLTYLRRAELLLQHGDVDSSHRDLVCAHDLAPEEASVHILLAQSYMRLGGGSFCHIEGATAKAKASGVMILPEKFQAEISHHLSVAVDLDPTLLRLVKSICEGYKCLPGSKLVPNELSLMDSITIDESQPSAFAHMQRESSRLANSTAHHLVHVAPGALQPPPPDFASSLPTHNDASSWLHRANSSLDIVLHDTDVSI</sequence>
<feature type="compositionally biased region" description="Low complexity" evidence="3">
    <location>
        <begin position="481"/>
        <end position="570"/>
    </location>
</feature>
<evidence type="ECO:0000256" key="1">
    <source>
        <dbReference type="ARBA" id="ARBA00022803"/>
    </source>
</evidence>
<reference evidence="4 5" key="1">
    <citation type="journal article" date="2006" name="Nature">
        <title>Insights from the genome of the biotrophic fungal plant pathogen Ustilago maydis.</title>
        <authorList>
            <person name="Kamper J."/>
            <person name="Kahmann R."/>
            <person name="Bolker M."/>
            <person name="Ma L.J."/>
            <person name="Brefort T."/>
            <person name="Saville B.J."/>
            <person name="Banuett F."/>
            <person name="Kronstad J.W."/>
            <person name="Gold S.E."/>
            <person name="Muller O."/>
            <person name="Perlin M.H."/>
            <person name="Wosten H.A."/>
            <person name="de Vries R."/>
            <person name="Ruiz-Herrera J."/>
            <person name="Reynaga-Pena C.G."/>
            <person name="Snetselaar K."/>
            <person name="McCann M."/>
            <person name="Perez-Martin J."/>
            <person name="Feldbrugge M."/>
            <person name="Basse C.W."/>
            <person name="Steinberg G."/>
            <person name="Ibeas J.I."/>
            <person name="Holloman W."/>
            <person name="Guzman P."/>
            <person name="Farman M."/>
            <person name="Stajich J.E."/>
            <person name="Sentandreu R."/>
            <person name="Gonzalez-Prieto J.M."/>
            <person name="Kennell J.C."/>
            <person name="Molina L."/>
            <person name="Schirawski J."/>
            <person name="Mendoza-Mendoza A."/>
            <person name="Greilinger D."/>
            <person name="Munch K."/>
            <person name="Rossel N."/>
            <person name="Scherer M."/>
            <person name="Vranes M."/>
            <person name="Ladendorf O."/>
            <person name="Vincon V."/>
            <person name="Fuchs U."/>
            <person name="Sandrock B."/>
            <person name="Meng S."/>
            <person name="Ho E.C."/>
            <person name="Cahill M.J."/>
            <person name="Boyce K.J."/>
            <person name="Klose J."/>
            <person name="Klosterman S.J."/>
            <person name="Deelstra H.J."/>
            <person name="Ortiz-Castellanos L."/>
            <person name="Li W."/>
            <person name="Sanchez-Alonso P."/>
            <person name="Schreier P.H."/>
            <person name="Hauser-Hahn I."/>
            <person name="Vaupel M."/>
            <person name="Koopmann E."/>
            <person name="Friedrich G."/>
            <person name="Voss H."/>
            <person name="Schluter T."/>
            <person name="Margolis J."/>
            <person name="Platt D."/>
            <person name="Swimmer C."/>
            <person name="Gnirke A."/>
            <person name="Chen F."/>
            <person name="Vysotskaia V."/>
            <person name="Mannhaupt G."/>
            <person name="Guldener U."/>
            <person name="Munsterkotter M."/>
            <person name="Haase D."/>
            <person name="Oesterheld M."/>
            <person name="Mewes H.W."/>
            <person name="Mauceli E.W."/>
            <person name="DeCaprio D."/>
            <person name="Wade C.M."/>
            <person name="Butler J."/>
            <person name="Young S."/>
            <person name="Jaffe D.B."/>
            <person name="Calvo S."/>
            <person name="Nusbaum C."/>
            <person name="Galagan J."/>
            <person name="Birren B.W."/>
        </authorList>
    </citation>
    <scope>NUCLEOTIDE SEQUENCE [LARGE SCALE GENOMIC DNA]</scope>
    <source>
        <strain evidence="5">DSM 14603 / FGSC 9021 / UM521</strain>
    </source>
</reference>
<feature type="compositionally biased region" description="Polar residues" evidence="3">
    <location>
        <begin position="614"/>
        <end position="623"/>
    </location>
</feature>
<dbReference type="PANTHER" id="PTHR12558">
    <property type="entry name" value="CELL DIVISION CYCLE 16,23,27"/>
    <property type="match status" value="1"/>
</dbReference>